<comment type="subcellular location">
    <subcellularLocation>
        <location evidence="1">Nucleus</location>
    </subcellularLocation>
</comment>
<evidence type="ECO:0000256" key="2">
    <source>
        <dbReference type="ARBA" id="ARBA00023015"/>
    </source>
</evidence>
<gene>
    <name evidence="8" type="ORF">L484_019071</name>
</gene>
<feature type="region of interest" description="Disordered" evidence="6">
    <location>
        <begin position="1"/>
        <end position="36"/>
    </location>
</feature>
<dbReference type="PANTHER" id="PTHR31072:SF252">
    <property type="entry name" value="TRANSCRIPTION FACTOR TCP17"/>
    <property type="match status" value="1"/>
</dbReference>
<evidence type="ECO:0000256" key="1">
    <source>
        <dbReference type="ARBA" id="ARBA00004123"/>
    </source>
</evidence>
<name>W9RZ98_9ROSA</name>
<sequence>MITSPKEKDFPAAKRDDPAEDKKLYKAPSASSRQWSSAGFRNPRIVRVSRTFGGKDRHSKVCTVRGLRDRRIRLSVPTAVQLYDLQDRLGLSQPSKVIDWLIDATKLDIDKLPPLQIPQGVLGQFLHHHNNHDHHHHQHLHLLDPHHDQVKTNEQDQFAQKLFGVPSSYMNHYQNYTDQTSFYDQGIALPGQYFDGISGHNNLVMSTTNSSTTSSFNSGSIQSVSQLFFCAPPPSNSTTTTSFFTSTPYPSYMSSTTQYHENPHDTIRPQMINNHIQFMSANSSTISSTSASSSSSSSQQFHILNNSLMASLHTTSVNNNNNNNNPPLIKSFPAILHPRLLAQSSAYENRQEKDRSTTSG</sequence>
<evidence type="ECO:0000313" key="9">
    <source>
        <dbReference type="Proteomes" id="UP000030645"/>
    </source>
</evidence>
<dbReference type="InterPro" id="IPR017887">
    <property type="entry name" value="TF_TCP_subgr"/>
</dbReference>
<dbReference type="STRING" id="981085.W9RZ98"/>
<reference evidence="9" key="1">
    <citation type="submission" date="2013-01" db="EMBL/GenBank/DDBJ databases">
        <title>Draft Genome Sequence of a Mulberry Tree, Morus notabilis C.K. Schneid.</title>
        <authorList>
            <person name="He N."/>
            <person name="Zhao S."/>
        </authorList>
    </citation>
    <scope>NUCLEOTIDE SEQUENCE</scope>
</reference>
<evidence type="ECO:0000256" key="5">
    <source>
        <dbReference type="ARBA" id="ARBA00023242"/>
    </source>
</evidence>
<dbReference type="GO" id="GO:0003700">
    <property type="term" value="F:DNA-binding transcription factor activity"/>
    <property type="evidence" value="ECO:0007669"/>
    <property type="project" value="InterPro"/>
</dbReference>
<evidence type="ECO:0000256" key="3">
    <source>
        <dbReference type="ARBA" id="ARBA00023125"/>
    </source>
</evidence>
<dbReference type="PROSITE" id="PS51369">
    <property type="entry name" value="TCP"/>
    <property type="match status" value="1"/>
</dbReference>
<evidence type="ECO:0000313" key="8">
    <source>
        <dbReference type="EMBL" id="EXC04473.1"/>
    </source>
</evidence>
<dbReference type="SMR" id="W9RZ98"/>
<dbReference type="InterPro" id="IPR005333">
    <property type="entry name" value="Transcription_factor_TCP"/>
</dbReference>
<dbReference type="AlphaFoldDB" id="W9RZ98"/>
<keyword evidence="4" id="KW-0804">Transcription</keyword>
<dbReference type="PANTHER" id="PTHR31072">
    <property type="entry name" value="TRANSCRIPTION FACTOR TCP4-RELATED"/>
    <property type="match status" value="1"/>
</dbReference>
<feature type="domain" description="TCP" evidence="7">
    <location>
        <begin position="54"/>
        <end position="112"/>
    </location>
</feature>
<proteinExistence type="predicted"/>
<dbReference type="eggNOG" id="ENOG502QS1Y">
    <property type="taxonomic scope" value="Eukaryota"/>
</dbReference>
<dbReference type="EMBL" id="KE345474">
    <property type="protein sequence ID" value="EXC04473.1"/>
    <property type="molecule type" value="Genomic_DNA"/>
</dbReference>
<dbReference type="KEGG" id="mnt:21402025"/>
<keyword evidence="2" id="KW-0805">Transcription regulation</keyword>
<accession>W9RZ98</accession>
<keyword evidence="3" id="KW-0238">DNA-binding</keyword>
<dbReference type="GO" id="GO:0005634">
    <property type="term" value="C:nucleus"/>
    <property type="evidence" value="ECO:0007669"/>
    <property type="project" value="UniProtKB-SubCell"/>
</dbReference>
<dbReference type="OrthoDB" id="1889307at2759"/>
<evidence type="ECO:0000259" key="7">
    <source>
        <dbReference type="PROSITE" id="PS51369"/>
    </source>
</evidence>
<evidence type="ECO:0000256" key="6">
    <source>
        <dbReference type="SAM" id="MobiDB-lite"/>
    </source>
</evidence>
<dbReference type="Pfam" id="PF03634">
    <property type="entry name" value="TCP"/>
    <property type="match status" value="1"/>
</dbReference>
<keyword evidence="9" id="KW-1185">Reference proteome</keyword>
<dbReference type="GO" id="GO:0043565">
    <property type="term" value="F:sequence-specific DNA binding"/>
    <property type="evidence" value="ECO:0007669"/>
    <property type="project" value="TreeGrafter"/>
</dbReference>
<organism evidence="8 9">
    <name type="scientific">Morus notabilis</name>
    <dbReference type="NCBI Taxonomy" id="981085"/>
    <lineage>
        <taxon>Eukaryota</taxon>
        <taxon>Viridiplantae</taxon>
        <taxon>Streptophyta</taxon>
        <taxon>Embryophyta</taxon>
        <taxon>Tracheophyta</taxon>
        <taxon>Spermatophyta</taxon>
        <taxon>Magnoliopsida</taxon>
        <taxon>eudicotyledons</taxon>
        <taxon>Gunneridae</taxon>
        <taxon>Pentapetalae</taxon>
        <taxon>rosids</taxon>
        <taxon>fabids</taxon>
        <taxon>Rosales</taxon>
        <taxon>Moraceae</taxon>
        <taxon>Moreae</taxon>
        <taxon>Morus</taxon>
    </lineage>
</organism>
<protein>
    <recommendedName>
        <fullName evidence="7">TCP domain-containing protein</fullName>
    </recommendedName>
</protein>
<dbReference type="Proteomes" id="UP000030645">
    <property type="component" value="Unassembled WGS sequence"/>
</dbReference>
<feature type="compositionally biased region" description="Basic and acidic residues" evidence="6">
    <location>
        <begin position="1"/>
        <end position="24"/>
    </location>
</feature>
<evidence type="ECO:0000256" key="4">
    <source>
        <dbReference type="ARBA" id="ARBA00023163"/>
    </source>
</evidence>
<keyword evidence="5" id="KW-0539">Nucleus</keyword>